<proteinExistence type="predicted"/>
<dbReference type="Proteomes" id="UP001633002">
    <property type="component" value="Unassembled WGS sequence"/>
</dbReference>
<comment type="caution">
    <text evidence="1">The sequence shown here is derived from an EMBL/GenBank/DDBJ whole genome shotgun (WGS) entry which is preliminary data.</text>
</comment>
<protein>
    <submittedName>
        <fullName evidence="1">Uncharacterized protein</fullName>
    </submittedName>
</protein>
<accession>A0ABD3GCJ6</accession>
<name>A0ABD3GCJ6_9MARC</name>
<dbReference type="EMBL" id="JBJQOH010000008">
    <property type="protein sequence ID" value="KAL3675745.1"/>
    <property type="molecule type" value="Genomic_DNA"/>
</dbReference>
<gene>
    <name evidence="1" type="ORF">R1sor_025693</name>
</gene>
<reference evidence="1 2" key="1">
    <citation type="submission" date="2024-09" db="EMBL/GenBank/DDBJ databases">
        <title>Chromosome-scale assembly of Riccia sorocarpa.</title>
        <authorList>
            <person name="Paukszto L."/>
        </authorList>
    </citation>
    <scope>NUCLEOTIDE SEQUENCE [LARGE SCALE GENOMIC DNA]</scope>
    <source>
        <strain evidence="1">LP-2024</strain>
        <tissue evidence="1">Aerial parts of the thallus</tissue>
    </source>
</reference>
<evidence type="ECO:0000313" key="1">
    <source>
        <dbReference type="EMBL" id="KAL3675745.1"/>
    </source>
</evidence>
<keyword evidence="2" id="KW-1185">Reference proteome</keyword>
<evidence type="ECO:0000313" key="2">
    <source>
        <dbReference type="Proteomes" id="UP001633002"/>
    </source>
</evidence>
<sequence length="189" mass="21848">MSCSVKRTRNRPLASSSDVLPGRKLLCTPAPLFCPTLITQERNTRIWIPLITAYPLNFRWTYWLDLMATVTWKEGTDSYWEVTGGILRDVIRVTPVDLKQRIPEYSDAVTKFCESNEEWSAPEDGVQLLGRAAFALTESELPRKRFQVYRALAFFFGYKDRTELPPTLEKAVKAMWSMPEEIFVGFREV</sequence>
<organism evidence="1 2">
    <name type="scientific">Riccia sorocarpa</name>
    <dbReference type="NCBI Taxonomy" id="122646"/>
    <lineage>
        <taxon>Eukaryota</taxon>
        <taxon>Viridiplantae</taxon>
        <taxon>Streptophyta</taxon>
        <taxon>Embryophyta</taxon>
        <taxon>Marchantiophyta</taxon>
        <taxon>Marchantiopsida</taxon>
        <taxon>Marchantiidae</taxon>
        <taxon>Marchantiales</taxon>
        <taxon>Ricciaceae</taxon>
        <taxon>Riccia</taxon>
    </lineage>
</organism>
<dbReference type="AlphaFoldDB" id="A0ABD3GCJ6"/>